<feature type="site" description="Transition state stabilizer" evidence="7">
    <location>
        <position position="19"/>
    </location>
</feature>
<organism evidence="8 9">
    <name type="scientific">Thiobaca trueperi</name>
    <dbReference type="NCBI Taxonomy" id="127458"/>
    <lineage>
        <taxon>Bacteria</taxon>
        <taxon>Pseudomonadati</taxon>
        <taxon>Pseudomonadota</taxon>
        <taxon>Gammaproteobacteria</taxon>
        <taxon>Chromatiales</taxon>
        <taxon>Chromatiaceae</taxon>
        <taxon>Thiobaca</taxon>
    </lineage>
</organism>
<name>A0A4R3N4J7_9GAMM</name>
<dbReference type="HAMAP" id="MF_00108">
    <property type="entry name" value="IspD"/>
    <property type="match status" value="1"/>
</dbReference>
<dbReference type="AlphaFoldDB" id="A0A4R3N4J7"/>
<keyword evidence="5 7" id="KW-0548">Nucleotidyltransferase</keyword>
<dbReference type="EMBL" id="SMAO01000002">
    <property type="protein sequence ID" value="TCT23171.1"/>
    <property type="molecule type" value="Genomic_DNA"/>
</dbReference>
<dbReference type="PANTHER" id="PTHR32125:SF4">
    <property type="entry name" value="2-C-METHYL-D-ERYTHRITOL 4-PHOSPHATE CYTIDYLYLTRANSFERASE, CHLOROPLASTIC"/>
    <property type="match status" value="1"/>
</dbReference>
<dbReference type="EC" id="2.7.7.60" evidence="7"/>
<reference evidence="8 9" key="1">
    <citation type="submission" date="2019-03" db="EMBL/GenBank/DDBJ databases">
        <title>Genomic Encyclopedia of Type Strains, Phase IV (KMG-IV): sequencing the most valuable type-strain genomes for metagenomic binning, comparative biology and taxonomic classification.</title>
        <authorList>
            <person name="Goeker M."/>
        </authorList>
    </citation>
    <scope>NUCLEOTIDE SEQUENCE [LARGE SCALE GENOMIC DNA]</scope>
    <source>
        <strain evidence="8 9">DSM 13587</strain>
    </source>
</reference>
<dbReference type="Pfam" id="PF01128">
    <property type="entry name" value="IspD"/>
    <property type="match status" value="1"/>
</dbReference>
<evidence type="ECO:0000256" key="6">
    <source>
        <dbReference type="ARBA" id="ARBA00023229"/>
    </source>
</evidence>
<dbReference type="OrthoDB" id="9806837at2"/>
<gene>
    <name evidence="7" type="primary">ispD</name>
    <name evidence="8" type="ORF">EDC35_102508</name>
</gene>
<dbReference type="InterPro" id="IPR018294">
    <property type="entry name" value="ISPD_synthase_CS"/>
</dbReference>
<dbReference type="Proteomes" id="UP000295717">
    <property type="component" value="Unassembled WGS sequence"/>
</dbReference>
<dbReference type="NCBIfam" id="TIGR00453">
    <property type="entry name" value="ispD"/>
    <property type="match status" value="1"/>
</dbReference>
<dbReference type="RefSeq" id="WP_132976271.1">
    <property type="nucleotide sequence ID" value="NZ_SMAO01000002.1"/>
</dbReference>
<feature type="site" description="Transition state stabilizer" evidence="7">
    <location>
        <position position="26"/>
    </location>
</feature>
<evidence type="ECO:0000313" key="8">
    <source>
        <dbReference type="EMBL" id="TCT23171.1"/>
    </source>
</evidence>
<comment type="catalytic activity">
    <reaction evidence="1 7">
        <text>2-C-methyl-D-erythritol 4-phosphate + CTP + H(+) = 4-CDP-2-C-methyl-D-erythritol + diphosphate</text>
        <dbReference type="Rhea" id="RHEA:13429"/>
        <dbReference type="ChEBI" id="CHEBI:15378"/>
        <dbReference type="ChEBI" id="CHEBI:33019"/>
        <dbReference type="ChEBI" id="CHEBI:37563"/>
        <dbReference type="ChEBI" id="CHEBI:57823"/>
        <dbReference type="ChEBI" id="CHEBI:58262"/>
        <dbReference type="EC" id="2.7.7.60"/>
    </reaction>
</comment>
<comment type="caution">
    <text evidence="8">The sequence shown here is derived from an EMBL/GenBank/DDBJ whole genome shotgun (WGS) entry which is preliminary data.</text>
</comment>
<feature type="site" description="Positions MEP for the nucleophilic attack" evidence="7">
    <location>
        <position position="159"/>
    </location>
</feature>
<dbReference type="InterPro" id="IPR029044">
    <property type="entry name" value="Nucleotide-diphossugar_trans"/>
</dbReference>
<evidence type="ECO:0000256" key="7">
    <source>
        <dbReference type="HAMAP-Rule" id="MF_00108"/>
    </source>
</evidence>
<sequence>MNTPSAFWAVLPAAGVGRRMGGVIPKQYLDLAGQTVIDHTLGLFIADERIQGVAVALGPEDAYWGETRYAAHPKVIRAPGGAERCHSVLNALAALDGLARDDDWVLVHDAARPCLRRADLDRLIESLAGDAVGGLLGIPVRDTMKREDGAGCIARTVDRASLWHAYTPQMFRLGLLRRALREALEVNDLVTDDASAIERLGLAPRLIEGHADNIKITRAEDLPLAHFYLQQQGRVHV</sequence>
<dbReference type="InterPro" id="IPR034683">
    <property type="entry name" value="IspD/TarI"/>
</dbReference>
<feature type="site" description="Positions MEP for the nucleophilic attack" evidence="7">
    <location>
        <position position="215"/>
    </location>
</feature>
<keyword evidence="6 7" id="KW-0414">Isoprene biosynthesis</keyword>
<protein>
    <recommendedName>
        <fullName evidence="7">2-C-methyl-D-erythritol 4-phosphate cytidylyltransferase</fullName>
        <ecNumber evidence="7">2.7.7.60</ecNumber>
    </recommendedName>
    <alternativeName>
        <fullName evidence="7">4-diphosphocytidyl-2C-methyl-D-erythritol synthase</fullName>
    </alternativeName>
    <alternativeName>
        <fullName evidence="7">MEP cytidylyltransferase</fullName>
        <shortName evidence="7">MCT</shortName>
    </alternativeName>
</protein>
<evidence type="ECO:0000256" key="5">
    <source>
        <dbReference type="ARBA" id="ARBA00022695"/>
    </source>
</evidence>
<dbReference type="CDD" id="cd02516">
    <property type="entry name" value="CDP-ME_synthetase"/>
    <property type="match status" value="1"/>
</dbReference>
<dbReference type="SUPFAM" id="SSF53448">
    <property type="entry name" value="Nucleotide-diphospho-sugar transferases"/>
    <property type="match status" value="1"/>
</dbReference>
<evidence type="ECO:0000256" key="1">
    <source>
        <dbReference type="ARBA" id="ARBA00001282"/>
    </source>
</evidence>
<dbReference type="InterPro" id="IPR001228">
    <property type="entry name" value="IspD"/>
</dbReference>
<comment type="function">
    <text evidence="7">Catalyzes the formation of 4-diphosphocytidyl-2-C-methyl-D-erythritol from CTP and 2-C-methyl-D-erythritol 4-phosphate (MEP).</text>
</comment>
<evidence type="ECO:0000313" key="9">
    <source>
        <dbReference type="Proteomes" id="UP000295717"/>
    </source>
</evidence>
<dbReference type="GO" id="GO:0019288">
    <property type="term" value="P:isopentenyl diphosphate biosynthetic process, methylerythritol 4-phosphate pathway"/>
    <property type="evidence" value="ECO:0007669"/>
    <property type="project" value="UniProtKB-UniRule"/>
</dbReference>
<keyword evidence="9" id="KW-1185">Reference proteome</keyword>
<dbReference type="Gene3D" id="3.90.550.10">
    <property type="entry name" value="Spore Coat Polysaccharide Biosynthesis Protein SpsA, Chain A"/>
    <property type="match status" value="1"/>
</dbReference>
<evidence type="ECO:0000256" key="4">
    <source>
        <dbReference type="ARBA" id="ARBA00022679"/>
    </source>
</evidence>
<comment type="similarity">
    <text evidence="3 7">Belongs to the IspD/TarI cytidylyltransferase family. IspD subfamily.</text>
</comment>
<evidence type="ECO:0000256" key="2">
    <source>
        <dbReference type="ARBA" id="ARBA00004787"/>
    </source>
</evidence>
<comment type="pathway">
    <text evidence="2 7">Isoprenoid biosynthesis; isopentenyl diphosphate biosynthesis via DXP pathway; isopentenyl diphosphate from 1-deoxy-D-xylulose 5-phosphate: step 2/6.</text>
</comment>
<accession>A0A4R3N4J7</accession>
<dbReference type="FunFam" id="3.90.550.10:FF:000003">
    <property type="entry name" value="2-C-methyl-D-erythritol 4-phosphate cytidylyltransferase"/>
    <property type="match status" value="1"/>
</dbReference>
<keyword evidence="4 7" id="KW-0808">Transferase</keyword>
<dbReference type="GO" id="GO:0050518">
    <property type="term" value="F:2-C-methyl-D-erythritol 4-phosphate cytidylyltransferase activity"/>
    <property type="evidence" value="ECO:0007669"/>
    <property type="project" value="UniProtKB-UniRule"/>
</dbReference>
<proteinExistence type="inferred from homology"/>
<evidence type="ECO:0000256" key="3">
    <source>
        <dbReference type="ARBA" id="ARBA00009789"/>
    </source>
</evidence>
<dbReference type="PROSITE" id="PS01295">
    <property type="entry name" value="ISPD"/>
    <property type="match status" value="1"/>
</dbReference>
<dbReference type="InterPro" id="IPR050088">
    <property type="entry name" value="IspD/TarI_cytidylyltransf_bact"/>
</dbReference>
<dbReference type="UniPathway" id="UPA00056">
    <property type="reaction ID" value="UER00093"/>
</dbReference>
<dbReference type="PANTHER" id="PTHR32125">
    <property type="entry name" value="2-C-METHYL-D-ERYTHRITOL 4-PHOSPHATE CYTIDYLYLTRANSFERASE, CHLOROPLASTIC"/>
    <property type="match status" value="1"/>
</dbReference>